<proteinExistence type="predicted"/>
<accession>A0A0D0E4G5</accession>
<evidence type="ECO:0000313" key="2">
    <source>
        <dbReference type="Proteomes" id="UP000054538"/>
    </source>
</evidence>
<reference evidence="1 2" key="1">
    <citation type="submission" date="2014-04" db="EMBL/GenBank/DDBJ databases">
        <authorList>
            <consortium name="DOE Joint Genome Institute"/>
            <person name="Kuo A."/>
            <person name="Kohler A."/>
            <person name="Jargeat P."/>
            <person name="Nagy L.G."/>
            <person name="Floudas D."/>
            <person name="Copeland A."/>
            <person name="Barry K.W."/>
            <person name="Cichocki N."/>
            <person name="Veneault-Fourrey C."/>
            <person name="LaButti K."/>
            <person name="Lindquist E.A."/>
            <person name="Lipzen A."/>
            <person name="Lundell T."/>
            <person name="Morin E."/>
            <person name="Murat C."/>
            <person name="Sun H."/>
            <person name="Tunlid A."/>
            <person name="Henrissat B."/>
            <person name="Grigoriev I.V."/>
            <person name="Hibbett D.S."/>
            <person name="Martin F."/>
            <person name="Nordberg H.P."/>
            <person name="Cantor M.N."/>
            <person name="Hua S.X."/>
        </authorList>
    </citation>
    <scope>NUCLEOTIDE SEQUENCE [LARGE SCALE GENOMIC DNA]</scope>
    <source>
        <strain evidence="1 2">Ve08.2h10</strain>
    </source>
</reference>
<gene>
    <name evidence="1" type="ORF">PAXRUDRAFT_826380</name>
</gene>
<dbReference type="Proteomes" id="UP000054538">
    <property type="component" value="Unassembled WGS sequence"/>
</dbReference>
<dbReference type="EMBL" id="KN825006">
    <property type="protein sequence ID" value="KIK96069.1"/>
    <property type="molecule type" value="Genomic_DNA"/>
</dbReference>
<dbReference type="HOGENOM" id="CLU_2868317_0_0_1"/>
<protein>
    <submittedName>
        <fullName evidence="1">Uncharacterized protein</fullName>
    </submittedName>
</protein>
<keyword evidence="2" id="KW-1185">Reference proteome</keyword>
<dbReference type="InParanoid" id="A0A0D0E4G5"/>
<evidence type="ECO:0000313" key="1">
    <source>
        <dbReference type="EMBL" id="KIK96069.1"/>
    </source>
</evidence>
<reference evidence="2" key="2">
    <citation type="submission" date="2015-01" db="EMBL/GenBank/DDBJ databases">
        <title>Evolutionary Origins and Diversification of the Mycorrhizal Mutualists.</title>
        <authorList>
            <consortium name="DOE Joint Genome Institute"/>
            <consortium name="Mycorrhizal Genomics Consortium"/>
            <person name="Kohler A."/>
            <person name="Kuo A."/>
            <person name="Nagy L.G."/>
            <person name="Floudas D."/>
            <person name="Copeland A."/>
            <person name="Barry K.W."/>
            <person name="Cichocki N."/>
            <person name="Veneault-Fourrey C."/>
            <person name="LaButti K."/>
            <person name="Lindquist E.A."/>
            <person name="Lipzen A."/>
            <person name="Lundell T."/>
            <person name="Morin E."/>
            <person name="Murat C."/>
            <person name="Riley R."/>
            <person name="Ohm R."/>
            <person name="Sun H."/>
            <person name="Tunlid A."/>
            <person name="Henrissat B."/>
            <person name="Grigoriev I.V."/>
            <person name="Hibbett D.S."/>
            <person name="Martin F."/>
        </authorList>
    </citation>
    <scope>NUCLEOTIDE SEQUENCE [LARGE SCALE GENOMIC DNA]</scope>
    <source>
        <strain evidence="2">Ve08.2h10</strain>
    </source>
</reference>
<name>A0A0D0E4G5_9AGAM</name>
<sequence length="64" mass="7079">MIEAAKTLSCTFSTLQSGGTVWALPNQDDATRCYANSGFHNWKKRDARNKLNTDPVPLDVKGTH</sequence>
<dbReference type="AlphaFoldDB" id="A0A0D0E4G5"/>
<organism evidence="1 2">
    <name type="scientific">Paxillus rubicundulus Ve08.2h10</name>
    <dbReference type="NCBI Taxonomy" id="930991"/>
    <lineage>
        <taxon>Eukaryota</taxon>
        <taxon>Fungi</taxon>
        <taxon>Dikarya</taxon>
        <taxon>Basidiomycota</taxon>
        <taxon>Agaricomycotina</taxon>
        <taxon>Agaricomycetes</taxon>
        <taxon>Agaricomycetidae</taxon>
        <taxon>Boletales</taxon>
        <taxon>Paxilineae</taxon>
        <taxon>Paxillaceae</taxon>
        <taxon>Paxillus</taxon>
    </lineage>
</organism>